<keyword evidence="3 6" id="KW-0833">Ubl conjugation pathway</keyword>
<comment type="caution">
    <text evidence="9">The sequence shown here is derived from an EMBL/GenBank/DDBJ whole genome shotgun (WGS) entry which is preliminary data.</text>
</comment>
<dbReference type="InterPro" id="IPR001394">
    <property type="entry name" value="Peptidase_C19_UCH"/>
</dbReference>
<feature type="region of interest" description="Disordered" evidence="7">
    <location>
        <begin position="17"/>
        <end position="37"/>
    </location>
</feature>
<evidence type="ECO:0000259" key="8">
    <source>
        <dbReference type="PROSITE" id="PS50235"/>
    </source>
</evidence>
<dbReference type="CDD" id="cd02257">
    <property type="entry name" value="Peptidase_C19"/>
    <property type="match status" value="1"/>
</dbReference>
<protein>
    <recommendedName>
        <fullName evidence="6">Ubiquitin carboxyl-terminal hydrolase</fullName>
        <ecNumber evidence="6">3.4.19.12</ecNumber>
    </recommendedName>
</protein>
<dbReference type="Pfam" id="PF00443">
    <property type="entry name" value="UCH"/>
    <property type="match status" value="1"/>
</dbReference>
<evidence type="ECO:0000256" key="6">
    <source>
        <dbReference type="RuleBase" id="RU366025"/>
    </source>
</evidence>
<dbReference type="EMBL" id="WHVB01000018">
    <property type="protein sequence ID" value="KAF8473657.1"/>
    <property type="molecule type" value="Genomic_DNA"/>
</dbReference>
<proteinExistence type="inferred from homology"/>
<dbReference type="SUPFAM" id="SSF54001">
    <property type="entry name" value="Cysteine proteinases"/>
    <property type="match status" value="1"/>
</dbReference>
<comment type="catalytic activity">
    <reaction evidence="1 6">
        <text>Thiol-dependent hydrolysis of ester, thioester, amide, peptide and isopeptide bonds formed by the C-terminal Gly of ubiquitin (a 76-residue protein attached to proteins as an intracellular targeting signal).</text>
        <dbReference type="EC" id="3.4.19.12"/>
    </reaction>
</comment>
<feature type="domain" description="USP" evidence="8">
    <location>
        <begin position="132"/>
        <end position="475"/>
    </location>
</feature>
<dbReference type="GO" id="GO:0006508">
    <property type="term" value="P:proteolysis"/>
    <property type="evidence" value="ECO:0007669"/>
    <property type="project" value="UniProtKB-KW"/>
</dbReference>
<feature type="region of interest" description="Disordered" evidence="7">
    <location>
        <begin position="253"/>
        <end position="274"/>
    </location>
</feature>
<evidence type="ECO:0000256" key="5">
    <source>
        <dbReference type="ARBA" id="ARBA00022807"/>
    </source>
</evidence>
<dbReference type="GO" id="GO:0005634">
    <property type="term" value="C:nucleus"/>
    <property type="evidence" value="ECO:0007669"/>
    <property type="project" value="TreeGrafter"/>
</dbReference>
<evidence type="ECO:0000313" key="9">
    <source>
        <dbReference type="EMBL" id="KAF8473657.1"/>
    </source>
</evidence>
<dbReference type="InterPro" id="IPR018200">
    <property type="entry name" value="USP_CS"/>
</dbReference>
<dbReference type="GO" id="GO:0005829">
    <property type="term" value="C:cytosol"/>
    <property type="evidence" value="ECO:0007669"/>
    <property type="project" value="TreeGrafter"/>
</dbReference>
<gene>
    <name evidence="9" type="ORF">DFH94DRAFT_673469</name>
</gene>
<evidence type="ECO:0000256" key="7">
    <source>
        <dbReference type="SAM" id="MobiDB-lite"/>
    </source>
</evidence>
<name>A0A9P5K1G0_9AGAM</name>
<dbReference type="PANTHER" id="PTHR24006:SF687">
    <property type="entry name" value="UBIQUITIN CARBOXYL-TERMINAL HYDROLASE 10"/>
    <property type="match status" value="1"/>
</dbReference>
<evidence type="ECO:0000313" key="10">
    <source>
        <dbReference type="Proteomes" id="UP000759537"/>
    </source>
</evidence>
<dbReference type="Proteomes" id="UP000759537">
    <property type="component" value="Unassembled WGS sequence"/>
</dbReference>
<feature type="compositionally biased region" description="Low complexity" evidence="7">
    <location>
        <begin position="25"/>
        <end position="37"/>
    </location>
</feature>
<evidence type="ECO:0000256" key="3">
    <source>
        <dbReference type="ARBA" id="ARBA00022786"/>
    </source>
</evidence>
<dbReference type="OrthoDB" id="429671at2759"/>
<dbReference type="InterPro" id="IPR038765">
    <property type="entry name" value="Papain-like_cys_pep_sf"/>
</dbReference>
<accession>A0A9P5K1G0</accession>
<organism evidence="9 10">
    <name type="scientific">Russula ochroleuca</name>
    <dbReference type="NCBI Taxonomy" id="152965"/>
    <lineage>
        <taxon>Eukaryota</taxon>
        <taxon>Fungi</taxon>
        <taxon>Dikarya</taxon>
        <taxon>Basidiomycota</taxon>
        <taxon>Agaricomycotina</taxon>
        <taxon>Agaricomycetes</taxon>
        <taxon>Russulales</taxon>
        <taxon>Russulaceae</taxon>
        <taxon>Russula</taxon>
    </lineage>
</organism>
<dbReference type="Gene3D" id="3.90.70.10">
    <property type="entry name" value="Cysteine proteinases"/>
    <property type="match status" value="1"/>
</dbReference>
<reference evidence="9" key="2">
    <citation type="journal article" date="2020" name="Nat. Commun.">
        <title>Large-scale genome sequencing of mycorrhizal fungi provides insights into the early evolution of symbiotic traits.</title>
        <authorList>
            <person name="Miyauchi S."/>
            <person name="Kiss E."/>
            <person name="Kuo A."/>
            <person name="Drula E."/>
            <person name="Kohler A."/>
            <person name="Sanchez-Garcia M."/>
            <person name="Morin E."/>
            <person name="Andreopoulos B."/>
            <person name="Barry K.W."/>
            <person name="Bonito G."/>
            <person name="Buee M."/>
            <person name="Carver A."/>
            <person name="Chen C."/>
            <person name="Cichocki N."/>
            <person name="Clum A."/>
            <person name="Culley D."/>
            <person name="Crous P.W."/>
            <person name="Fauchery L."/>
            <person name="Girlanda M."/>
            <person name="Hayes R.D."/>
            <person name="Keri Z."/>
            <person name="LaButti K."/>
            <person name="Lipzen A."/>
            <person name="Lombard V."/>
            <person name="Magnuson J."/>
            <person name="Maillard F."/>
            <person name="Murat C."/>
            <person name="Nolan M."/>
            <person name="Ohm R.A."/>
            <person name="Pangilinan J."/>
            <person name="Pereira M.F."/>
            <person name="Perotto S."/>
            <person name="Peter M."/>
            <person name="Pfister S."/>
            <person name="Riley R."/>
            <person name="Sitrit Y."/>
            <person name="Stielow J.B."/>
            <person name="Szollosi G."/>
            <person name="Zifcakova L."/>
            <person name="Stursova M."/>
            <person name="Spatafora J.W."/>
            <person name="Tedersoo L."/>
            <person name="Vaario L.M."/>
            <person name="Yamada A."/>
            <person name="Yan M."/>
            <person name="Wang P."/>
            <person name="Xu J."/>
            <person name="Bruns T."/>
            <person name="Baldrian P."/>
            <person name="Vilgalys R."/>
            <person name="Dunand C."/>
            <person name="Henrissat B."/>
            <person name="Grigoriev I.V."/>
            <person name="Hibbett D."/>
            <person name="Nagy L.G."/>
            <person name="Martin F.M."/>
        </authorList>
    </citation>
    <scope>NUCLEOTIDE SEQUENCE</scope>
    <source>
        <strain evidence="9">Prilba</strain>
    </source>
</reference>
<comment type="similarity">
    <text evidence="6">Belongs to the peptidase C19 family.</text>
</comment>
<dbReference type="PROSITE" id="PS00973">
    <property type="entry name" value="USP_2"/>
    <property type="match status" value="1"/>
</dbReference>
<dbReference type="InterPro" id="IPR028889">
    <property type="entry name" value="USP"/>
</dbReference>
<dbReference type="InterPro" id="IPR050164">
    <property type="entry name" value="Peptidase_C19"/>
</dbReference>
<dbReference type="EC" id="3.4.19.12" evidence="6"/>
<dbReference type="GO" id="GO:0004843">
    <property type="term" value="F:cysteine-type deubiquitinase activity"/>
    <property type="evidence" value="ECO:0007669"/>
    <property type="project" value="UniProtKB-UniRule"/>
</dbReference>
<dbReference type="AlphaFoldDB" id="A0A9P5K1G0"/>
<reference evidence="9" key="1">
    <citation type="submission" date="2019-10" db="EMBL/GenBank/DDBJ databases">
        <authorList>
            <consortium name="DOE Joint Genome Institute"/>
            <person name="Kuo A."/>
            <person name="Miyauchi S."/>
            <person name="Kiss E."/>
            <person name="Drula E."/>
            <person name="Kohler A."/>
            <person name="Sanchez-Garcia M."/>
            <person name="Andreopoulos B."/>
            <person name="Barry K.W."/>
            <person name="Bonito G."/>
            <person name="Buee M."/>
            <person name="Carver A."/>
            <person name="Chen C."/>
            <person name="Cichocki N."/>
            <person name="Clum A."/>
            <person name="Culley D."/>
            <person name="Crous P.W."/>
            <person name="Fauchery L."/>
            <person name="Girlanda M."/>
            <person name="Hayes R."/>
            <person name="Keri Z."/>
            <person name="LaButti K."/>
            <person name="Lipzen A."/>
            <person name="Lombard V."/>
            <person name="Magnuson J."/>
            <person name="Maillard F."/>
            <person name="Morin E."/>
            <person name="Murat C."/>
            <person name="Nolan M."/>
            <person name="Ohm R."/>
            <person name="Pangilinan J."/>
            <person name="Pereira M."/>
            <person name="Perotto S."/>
            <person name="Peter M."/>
            <person name="Riley R."/>
            <person name="Sitrit Y."/>
            <person name="Stielow B."/>
            <person name="Szollosi G."/>
            <person name="Zifcakova L."/>
            <person name="Stursova M."/>
            <person name="Spatafora J.W."/>
            <person name="Tedersoo L."/>
            <person name="Vaario L.-M."/>
            <person name="Yamada A."/>
            <person name="Yan M."/>
            <person name="Wang P."/>
            <person name="Xu J."/>
            <person name="Bruns T."/>
            <person name="Baldrian P."/>
            <person name="Vilgalys R."/>
            <person name="Henrissat B."/>
            <person name="Grigoriev I.V."/>
            <person name="Hibbett D."/>
            <person name="Nagy L.G."/>
            <person name="Martin F.M."/>
        </authorList>
    </citation>
    <scope>NUCLEOTIDE SEQUENCE</scope>
    <source>
        <strain evidence="9">Prilba</strain>
    </source>
</reference>
<evidence type="ECO:0000256" key="2">
    <source>
        <dbReference type="ARBA" id="ARBA00022670"/>
    </source>
</evidence>
<keyword evidence="10" id="KW-1185">Reference proteome</keyword>
<keyword evidence="4 6" id="KW-0378">Hydrolase</keyword>
<dbReference type="GO" id="GO:0016579">
    <property type="term" value="P:protein deubiquitination"/>
    <property type="evidence" value="ECO:0007669"/>
    <property type="project" value="InterPro"/>
</dbReference>
<dbReference type="PANTHER" id="PTHR24006">
    <property type="entry name" value="UBIQUITIN CARBOXYL-TERMINAL HYDROLASE"/>
    <property type="match status" value="1"/>
</dbReference>
<sequence>MTPSKVGDSSHATATASLTLPVLTSPPTDASPPAAVAAPMQDIPPAATLSHPLEGTAQRDVVVLNRPLESYDASAASPSNPLLPAFPVVGSASLPPSRVPSLNAESESLALVSNKTHFRPTGNVSLPHFRARGLVNTGSMCFANAVLQLLVHSPPFWNLIKDLGNLNRQSGAGDLAETGGGGTPLVDAMVRFCEEFMFKEKDSFEPTYMYDAIKEKMRLKILMAYEFFNLYLDALDEELHTLLASVGGQRSATAAPGVEERQVSQSGQTDVGNRGFMSAESPLMRIFGGKLRSTVRALNQSDSVTVEDWRSLQLDILHDSVHTIEDALAHISHEQTVQLDPSGFGETSQQVLVEALPLVLVLHLKRFLYDKATNGTVKISKSVQFSPELEIPPEIISRKSEESVHYKLYGVLYHHGESAGSGHYTVDVLHPNGDSADGEAWLHIDDEDVGAVRHGSADNERVDDGCAYMLFYCRTAPTQTL</sequence>
<keyword evidence="2 6" id="KW-0645">Protease</keyword>
<dbReference type="PROSITE" id="PS50235">
    <property type="entry name" value="USP_3"/>
    <property type="match status" value="1"/>
</dbReference>
<keyword evidence="5 6" id="KW-0788">Thiol protease</keyword>
<dbReference type="PROSITE" id="PS00972">
    <property type="entry name" value="USP_1"/>
    <property type="match status" value="1"/>
</dbReference>
<evidence type="ECO:0000256" key="4">
    <source>
        <dbReference type="ARBA" id="ARBA00022801"/>
    </source>
</evidence>
<evidence type="ECO:0000256" key="1">
    <source>
        <dbReference type="ARBA" id="ARBA00000707"/>
    </source>
</evidence>